<organism evidence="1 2">
    <name type="scientific">[Clostridium] hylemonae DSM 15053</name>
    <dbReference type="NCBI Taxonomy" id="553973"/>
    <lineage>
        <taxon>Bacteria</taxon>
        <taxon>Bacillati</taxon>
        <taxon>Bacillota</taxon>
        <taxon>Clostridia</taxon>
        <taxon>Lachnospirales</taxon>
        <taxon>Lachnospiraceae</taxon>
    </lineage>
</organism>
<evidence type="ECO:0000313" key="2">
    <source>
        <dbReference type="Proteomes" id="UP000004893"/>
    </source>
</evidence>
<name>C0BWN0_9FIRM</name>
<accession>C0BWN0</accession>
<protein>
    <recommendedName>
        <fullName evidence="3">4Fe-4S Mo/W bis-MGD-type domain-containing protein</fullName>
    </recommendedName>
</protein>
<proteinExistence type="predicted"/>
<dbReference type="HOGENOM" id="CLU_148086_0_0_9"/>
<keyword evidence="2" id="KW-1185">Reference proteome</keyword>
<dbReference type="RefSeq" id="WP_006441544.1">
    <property type="nucleotide sequence ID" value="NZ_CP036524.1"/>
</dbReference>
<reference evidence="1" key="1">
    <citation type="submission" date="2009-02" db="EMBL/GenBank/DDBJ databases">
        <authorList>
            <person name="Fulton L."/>
            <person name="Clifton S."/>
            <person name="Fulton B."/>
            <person name="Xu J."/>
            <person name="Minx P."/>
            <person name="Pepin K.H."/>
            <person name="Johnson M."/>
            <person name="Bhonagiri V."/>
            <person name="Nash W.E."/>
            <person name="Mardis E.R."/>
            <person name="Wilson R.K."/>
        </authorList>
    </citation>
    <scope>NUCLEOTIDE SEQUENCE [LARGE SCALE GENOMIC DNA]</scope>
    <source>
        <strain evidence="1">DSM 15053</strain>
    </source>
</reference>
<reference evidence="1" key="2">
    <citation type="submission" date="2013-06" db="EMBL/GenBank/DDBJ databases">
        <title>Draft genome sequence of Clostridium hylemonae (DSM 15053).</title>
        <authorList>
            <person name="Sudarsanam P."/>
            <person name="Ley R."/>
            <person name="Guruge J."/>
            <person name="Turnbaugh P.J."/>
            <person name="Mahowald M."/>
            <person name="Liep D."/>
            <person name="Gordon J."/>
        </authorList>
    </citation>
    <scope>NUCLEOTIDE SEQUENCE</scope>
    <source>
        <strain evidence="1">DSM 15053</strain>
    </source>
</reference>
<dbReference type="Proteomes" id="UP000004893">
    <property type="component" value="Unassembled WGS sequence"/>
</dbReference>
<dbReference type="Gene3D" id="3.10.530.10">
    <property type="entry name" value="CPE0013-like"/>
    <property type="match status" value="1"/>
</dbReference>
<dbReference type="Pfam" id="PF07892">
    <property type="entry name" value="DUF1667"/>
    <property type="match status" value="1"/>
</dbReference>
<gene>
    <name evidence="1" type="ORF">CLOHYLEM_04213</name>
</gene>
<dbReference type="AlphaFoldDB" id="C0BWN0"/>
<dbReference type="PANTHER" id="PTHR39450:SF1">
    <property type="entry name" value="DUF1667 DOMAIN-CONTAINING PROTEIN"/>
    <property type="match status" value="1"/>
</dbReference>
<dbReference type="eggNOG" id="COG3862">
    <property type="taxonomic scope" value="Bacteria"/>
</dbReference>
<dbReference type="InterPro" id="IPR036593">
    <property type="entry name" value="CPE0013-like_sf"/>
</dbReference>
<dbReference type="STRING" id="553973.CLOHYLEM_04213"/>
<evidence type="ECO:0000313" key="1">
    <source>
        <dbReference type="EMBL" id="EEG75712.1"/>
    </source>
</evidence>
<dbReference type="EMBL" id="ABYI02000006">
    <property type="protein sequence ID" value="EEG75712.1"/>
    <property type="molecule type" value="Genomic_DNA"/>
</dbReference>
<dbReference type="OrthoDB" id="9811531at2"/>
<dbReference type="SUPFAM" id="SSF160148">
    <property type="entry name" value="CPE0013-like"/>
    <property type="match status" value="1"/>
</dbReference>
<dbReference type="InterPro" id="IPR012460">
    <property type="entry name" value="DUF1667"/>
</dbReference>
<dbReference type="PANTHER" id="PTHR39450">
    <property type="entry name" value="MOLYBDOPTERIN OXIDOREDUCTASE, 4FE-4S CLUSTER-BINDING SUBUNIT"/>
    <property type="match status" value="1"/>
</dbReference>
<comment type="caution">
    <text evidence="1">The sequence shown here is derived from an EMBL/GenBank/DDBJ whole genome shotgun (WGS) entry which is preliminary data.</text>
</comment>
<evidence type="ECO:0008006" key="3">
    <source>
        <dbReference type="Google" id="ProtNLM"/>
    </source>
</evidence>
<sequence length="120" mass="12938">MKELTCIVCPNGCVLHVEGEPGSFKVTGNQCKRGADFAAAEMTHPVRSVCSTAATVFPDVPVIPVRVSKEIPKERIFDVMEEINKIVVSERVKRGTVLIKDVLGLGADVIATSSILSEQE</sequence>